<dbReference type="EC" id="4.1.1.17" evidence="10"/>
<evidence type="ECO:0000256" key="3">
    <source>
        <dbReference type="ARBA" id="ARBA00008872"/>
    </source>
</evidence>
<feature type="modified residue" description="N6-(pyridoxal phosphate)lysine" evidence="15">
    <location>
        <position position="104"/>
    </location>
</feature>
<dbReference type="EMBL" id="MU853792">
    <property type="protein sequence ID" value="KAK3940715.1"/>
    <property type="molecule type" value="Genomic_DNA"/>
</dbReference>
<dbReference type="GO" id="GO:0033387">
    <property type="term" value="P:putrescine biosynthetic process from arginine, via ornithine"/>
    <property type="evidence" value="ECO:0007669"/>
    <property type="project" value="TreeGrafter"/>
</dbReference>
<dbReference type="Gene3D" id="3.20.20.10">
    <property type="entry name" value="Alanine racemase"/>
    <property type="match status" value="1"/>
</dbReference>
<feature type="active site" description="Proton donor" evidence="15">
    <location>
        <position position="410"/>
    </location>
</feature>
<evidence type="ECO:0000256" key="12">
    <source>
        <dbReference type="ARBA" id="ARBA00039485"/>
    </source>
</evidence>
<evidence type="ECO:0000256" key="6">
    <source>
        <dbReference type="ARBA" id="ARBA00022898"/>
    </source>
</evidence>
<comment type="similarity">
    <text evidence="3">Belongs to the Orn/Lys/Arg decarboxylase class-II family.</text>
</comment>
<dbReference type="AlphaFoldDB" id="A0AAN6S523"/>
<dbReference type="InterPro" id="IPR009006">
    <property type="entry name" value="Ala_racemase/Decarboxylase_C"/>
</dbReference>
<keyword evidence="5" id="KW-0210">Decarboxylase</keyword>
<evidence type="ECO:0000256" key="13">
    <source>
        <dbReference type="ARBA" id="ARBA00046672"/>
    </source>
</evidence>
<evidence type="ECO:0000256" key="1">
    <source>
        <dbReference type="ARBA" id="ARBA00001933"/>
    </source>
</evidence>
<evidence type="ECO:0000256" key="14">
    <source>
        <dbReference type="ARBA" id="ARBA00049127"/>
    </source>
</evidence>
<organism evidence="17 18">
    <name type="scientific">Diplogelasinospora grovesii</name>
    <dbReference type="NCBI Taxonomy" id="303347"/>
    <lineage>
        <taxon>Eukaryota</taxon>
        <taxon>Fungi</taxon>
        <taxon>Dikarya</taxon>
        <taxon>Ascomycota</taxon>
        <taxon>Pezizomycotina</taxon>
        <taxon>Sordariomycetes</taxon>
        <taxon>Sordariomycetidae</taxon>
        <taxon>Sordariales</taxon>
        <taxon>Diplogelasinosporaceae</taxon>
        <taxon>Diplogelasinospora</taxon>
    </lineage>
</organism>
<dbReference type="InterPro" id="IPR002433">
    <property type="entry name" value="Orn_de-COase"/>
</dbReference>
<evidence type="ECO:0000256" key="9">
    <source>
        <dbReference type="ARBA" id="ARBA00034115"/>
    </source>
</evidence>
<comment type="pathway">
    <text evidence="9">Amine and polyamine biosynthesis; putrescine biosynthesis via L-ornithine pathway; putrescine from L-ornithine: step 1/1.</text>
</comment>
<dbReference type="FunFam" id="3.20.20.10:FF:000005">
    <property type="entry name" value="Ornithine decarboxylase"/>
    <property type="match status" value="1"/>
</dbReference>
<comment type="caution">
    <text evidence="17">The sequence shown here is derived from an EMBL/GenBank/DDBJ whole genome shotgun (WGS) entry which is preliminary data.</text>
</comment>
<dbReference type="SUPFAM" id="SSF50621">
    <property type="entry name" value="Alanine racemase C-terminal domain-like"/>
    <property type="match status" value="1"/>
</dbReference>
<dbReference type="GO" id="GO:0004586">
    <property type="term" value="F:ornithine decarboxylase activity"/>
    <property type="evidence" value="ECO:0007669"/>
    <property type="project" value="UniProtKB-EC"/>
</dbReference>
<evidence type="ECO:0000256" key="2">
    <source>
        <dbReference type="ARBA" id="ARBA00004496"/>
    </source>
</evidence>
<evidence type="ECO:0000256" key="10">
    <source>
        <dbReference type="ARBA" id="ARBA00034138"/>
    </source>
</evidence>
<gene>
    <name evidence="17" type="ORF">QBC46DRAFT_407938</name>
</gene>
<dbReference type="InterPro" id="IPR022644">
    <property type="entry name" value="De-COase2_N"/>
</dbReference>
<feature type="domain" description="Orn/DAP/Arg decarboxylase 2 N-terminal" evidence="16">
    <location>
        <begin position="80"/>
        <end position="311"/>
    </location>
</feature>
<dbReference type="Proteomes" id="UP001303473">
    <property type="component" value="Unassembled WGS sequence"/>
</dbReference>
<name>A0AAN6S523_9PEZI</name>
<dbReference type="PRINTS" id="PR01182">
    <property type="entry name" value="ORNDCRBXLASE"/>
</dbReference>
<dbReference type="GO" id="GO:0005737">
    <property type="term" value="C:cytoplasm"/>
    <property type="evidence" value="ECO:0007669"/>
    <property type="project" value="UniProtKB-SubCell"/>
</dbReference>
<comment type="function">
    <text evidence="11">Catalyzes the first and rate-limiting step of polyamine biosynthesis that converts ornithine into putrescine, which is the precursor for the polyamines, spermidine and spermine. Polyamines are essential for cell proliferation and are implicated in cellular processes, ranging from DNA replication to apoptosis.</text>
</comment>
<dbReference type="FunFam" id="2.40.37.10:FF:000010">
    <property type="entry name" value="Ornithine decarboxylase"/>
    <property type="match status" value="1"/>
</dbReference>
<reference evidence="18" key="1">
    <citation type="journal article" date="2023" name="Mol. Phylogenet. Evol.">
        <title>Genome-scale phylogeny and comparative genomics of the fungal order Sordariales.</title>
        <authorList>
            <person name="Hensen N."/>
            <person name="Bonometti L."/>
            <person name="Westerberg I."/>
            <person name="Brannstrom I.O."/>
            <person name="Guillou S."/>
            <person name="Cros-Aarteil S."/>
            <person name="Calhoun S."/>
            <person name="Haridas S."/>
            <person name="Kuo A."/>
            <person name="Mondo S."/>
            <person name="Pangilinan J."/>
            <person name="Riley R."/>
            <person name="LaButti K."/>
            <person name="Andreopoulos B."/>
            <person name="Lipzen A."/>
            <person name="Chen C."/>
            <person name="Yan M."/>
            <person name="Daum C."/>
            <person name="Ng V."/>
            <person name="Clum A."/>
            <person name="Steindorff A."/>
            <person name="Ohm R.A."/>
            <person name="Martin F."/>
            <person name="Silar P."/>
            <person name="Natvig D.O."/>
            <person name="Lalanne C."/>
            <person name="Gautier V."/>
            <person name="Ament-Velasquez S.L."/>
            <person name="Kruys A."/>
            <person name="Hutchinson M.I."/>
            <person name="Powell A.J."/>
            <person name="Barry K."/>
            <person name="Miller A.N."/>
            <person name="Grigoriev I.V."/>
            <person name="Debuchy R."/>
            <person name="Gladieux P."/>
            <person name="Hiltunen Thoren M."/>
            <person name="Johannesson H."/>
        </authorList>
    </citation>
    <scope>NUCLEOTIDE SEQUENCE [LARGE SCALE GENOMIC DNA]</scope>
    <source>
        <strain evidence="18">CBS 340.73</strain>
    </source>
</reference>
<dbReference type="PANTHER" id="PTHR11482:SF6">
    <property type="entry name" value="ORNITHINE DECARBOXYLASE 1-RELATED"/>
    <property type="match status" value="1"/>
</dbReference>
<comment type="catalytic activity">
    <reaction evidence="14">
        <text>L-ornithine + H(+) = putrescine + CO2</text>
        <dbReference type="Rhea" id="RHEA:22964"/>
        <dbReference type="ChEBI" id="CHEBI:15378"/>
        <dbReference type="ChEBI" id="CHEBI:16526"/>
        <dbReference type="ChEBI" id="CHEBI:46911"/>
        <dbReference type="ChEBI" id="CHEBI:326268"/>
        <dbReference type="EC" id="4.1.1.17"/>
    </reaction>
</comment>
<dbReference type="InterPro" id="IPR029066">
    <property type="entry name" value="PLP-binding_barrel"/>
</dbReference>
<dbReference type="InterPro" id="IPR000183">
    <property type="entry name" value="Orn/DAP/Arg_de-COase"/>
</dbReference>
<evidence type="ECO:0000313" key="18">
    <source>
        <dbReference type="Proteomes" id="UP001303473"/>
    </source>
</evidence>
<dbReference type="PRINTS" id="PR01179">
    <property type="entry name" value="ODADCRBXLASE"/>
</dbReference>
<proteinExistence type="inferred from homology"/>
<keyword evidence="7" id="KW-0620">Polyamine biosynthesis</keyword>
<evidence type="ECO:0000256" key="11">
    <source>
        <dbReference type="ARBA" id="ARBA00037173"/>
    </source>
</evidence>
<evidence type="ECO:0000259" key="16">
    <source>
        <dbReference type="Pfam" id="PF02784"/>
    </source>
</evidence>
<dbReference type="InterPro" id="IPR022653">
    <property type="entry name" value="De-COase2_pyr-phos_BS"/>
</dbReference>
<dbReference type="CDD" id="cd00622">
    <property type="entry name" value="PLPDE_III_ODC"/>
    <property type="match status" value="1"/>
</dbReference>
<evidence type="ECO:0000313" key="17">
    <source>
        <dbReference type="EMBL" id="KAK3940715.1"/>
    </source>
</evidence>
<accession>A0AAN6S523</accession>
<dbReference type="SUPFAM" id="SSF51419">
    <property type="entry name" value="PLP-binding barrel"/>
    <property type="match status" value="1"/>
</dbReference>
<comment type="subcellular location">
    <subcellularLocation>
        <location evidence="2">Cytoplasm</location>
    </subcellularLocation>
</comment>
<evidence type="ECO:0000256" key="8">
    <source>
        <dbReference type="ARBA" id="ARBA00023239"/>
    </source>
</evidence>
<keyword evidence="18" id="KW-1185">Reference proteome</keyword>
<dbReference type="PROSITE" id="PS00878">
    <property type="entry name" value="ODR_DC_2_1"/>
    <property type="match status" value="1"/>
</dbReference>
<keyword evidence="8" id="KW-0456">Lyase</keyword>
<keyword evidence="6 15" id="KW-0663">Pyridoxal phosphate</keyword>
<dbReference type="Gene3D" id="2.40.37.10">
    <property type="entry name" value="Lyase, Ornithine Decarboxylase, Chain A, domain 1"/>
    <property type="match status" value="1"/>
</dbReference>
<dbReference type="PANTHER" id="PTHR11482">
    <property type="entry name" value="ARGININE/DIAMINOPIMELATE/ORNITHINE DECARBOXYLASE"/>
    <property type="match status" value="1"/>
</dbReference>
<evidence type="ECO:0000256" key="15">
    <source>
        <dbReference type="PIRSR" id="PIRSR600183-50"/>
    </source>
</evidence>
<evidence type="ECO:0000256" key="5">
    <source>
        <dbReference type="ARBA" id="ARBA00022793"/>
    </source>
</evidence>
<protein>
    <recommendedName>
        <fullName evidence="12">Ornithine decarboxylase</fullName>
        <ecNumber evidence="10">4.1.1.17</ecNumber>
    </recommendedName>
</protein>
<evidence type="ECO:0000256" key="4">
    <source>
        <dbReference type="ARBA" id="ARBA00022490"/>
    </source>
</evidence>
<comment type="subunit">
    <text evidence="13">Homodimer. Only the dimer is catalytically active, as the active sites are constructed of residues from both monomers.</text>
</comment>
<evidence type="ECO:0000256" key="7">
    <source>
        <dbReference type="ARBA" id="ARBA00023115"/>
    </source>
</evidence>
<comment type="cofactor">
    <cofactor evidence="1 15">
        <name>pyridoxal 5'-phosphate</name>
        <dbReference type="ChEBI" id="CHEBI:597326"/>
    </cofactor>
</comment>
<keyword evidence="4" id="KW-0963">Cytoplasm</keyword>
<sequence>MVMPTLIDRFIPQDYTNNRVFLKKSNHGFFDHQDYHVESPVNGLSTPKQLIGDALRRRVENIDHEQCAPGEEDTFFVADLGEVYRQHLRWKLNLPRVKPFYAVKCNPDPKLLELLALLGTGFDCASKAEIEQVLRMGVDPSRIIYAQPCKTNSYVRYVASQGVRQMTFDNADELRKIARLFPDAELYLRILTDDSSSLCRLSLKFGASLDSTDSLLALARELGLNVVGVSFHVGSGASDPNAFLRAVQDAHVVFQQAAAHGFDLKTLDVGGGFLSDETYEGMAGVLRAALDEYFPAHSGINLIAEPGRYYASAAFTLACNIIARRTLEGDMSAMKSVDGTMTPTSMDGNVETSYMVYMNDGLYGNFSSIMFDHQHPIAKVLRAGGCTLYDTPAAEASCGGVEYSIWGPTCDGIDRITESIRFRVTLDVGDWLYFEDMGAYTKCSATAFNGFTNEHDVIYVCSEPGARALLGM</sequence>
<dbReference type="Pfam" id="PF02784">
    <property type="entry name" value="Orn_Arg_deC_N"/>
    <property type="match status" value="1"/>
</dbReference>